<keyword evidence="5 8" id="KW-0812">Transmembrane</keyword>
<dbReference type="EMBL" id="QUSG01000002">
    <property type="protein sequence ID" value="KAA3529919.1"/>
    <property type="molecule type" value="Genomic_DNA"/>
</dbReference>
<accession>A0A368P346</accession>
<evidence type="ECO:0000256" key="8">
    <source>
        <dbReference type="RuleBase" id="RU363032"/>
    </source>
</evidence>
<feature type="transmembrane region" description="Helical" evidence="8">
    <location>
        <begin position="129"/>
        <end position="153"/>
    </location>
</feature>
<feature type="transmembrane region" description="Helical" evidence="8">
    <location>
        <begin position="59"/>
        <end position="83"/>
    </location>
</feature>
<evidence type="ECO:0000259" key="9">
    <source>
        <dbReference type="PROSITE" id="PS50928"/>
    </source>
</evidence>
<protein>
    <submittedName>
        <fullName evidence="10">ABC transporter permease</fullName>
    </submittedName>
</protein>
<feature type="transmembrane region" description="Helical" evidence="8">
    <location>
        <begin position="230"/>
        <end position="249"/>
    </location>
</feature>
<feature type="domain" description="ABC transmembrane type-1" evidence="9">
    <location>
        <begin position="59"/>
        <end position="249"/>
    </location>
</feature>
<keyword evidence="3 8" id="KW-0813">Transport</keyword>
<evidence type="ECO:0000256" key="7">
    <source>
        <dbReference type="ARBA" id="ARBA00023136"/>
    </source>
</evidence>
<organism evidence="10 11">
    <name type="scientific">Agrobacterium vitis</name>
    <name type="common">Rhizobium vitis</name>
    <dbReference type="NCBI Taxonomy" id="373"/>
    <lineage>
        <taxon>Bacteria</taxon>
        <taxon>Pseudomonadati</taxon>
        <taxon>Pseudomonadota</taxon>
        <taxon>Alphaproteobacteria</taxon>
        <taxon>Hyphomicrobiales</taxon>
        <taxon>Rhizobiaceae</taxon>
        <taxon>Rhizobium/Agrobacterium group</taxon>
        <taxon>Agrobacterium</taxon>
    </lineage>
</organism>
<dbReference type="SUPFAM" id="SSF161098">
    <property type="entry name" value="MetI-like"/>
    <property type="match status" value="1"/>
</dbReference>
<proteinExistence type="inferred from homology"/>
<keyword evidence="7 8" id="KW-0472">Membrane</keyword>
<dbReference type="Proteomes" id="UP000436911">
    <property type="component" value="Unassembled WGS sequence"/>
</dbReference>
<name>A0A368P346_AGRVI</name>
<evidence type="ECO:0000313" key="11">
    <source>
        <dbReference type="Proteomes" id="UP000436911"/>
    </source>
</evidence>
<dbReference type="PANTHER" id="PTHR43848:SF2">
    <property type="entry name" value="PUTRESCINE TRANSPORT SYSTEM PERMEASE PROTEIN POTI"/>
    <property type="match status" value="1"/>
</dbReference>
<evidence type="ECO:0000256" key="3">
    <source>
        <dbReference type="ARBA" id="ARBA00022448"/>
    </source>
</evidence>
<comment type="similarity">
    <text evidence="2">Belongs to the binding-protein-dependent transport system permease family. CysTW subfamily.</text>
</comment>
<reference evidence="10 11" key="1">
    <citation type="submission" date="2018-08" db="EMBL/GenBank/DDBJ databases">
        <title>Genome sequencing of Agrobacterium vitis strain ICMP 10754.</title>
        <authorList>
            <person name="Visnovsky S.B."/>
            <person name="Pitman A.R."/>
        </authorList>
    </citation>
    <scope>NUCLEOTIDE SEQUENCE [LARGE SCALE GENOMIC DNA]</scope>
    <source>
        <strain evidence="10 11">ICMP 10754</strain>
    </source>
</reference>
<dbReference type="AlphaFoldDB" id="A0A368P346"/>
<dbReference type="PANTHER" id="PTHR43848">
    <property type="entry name" value="PUTRESCINE TRANSPORT SYSTEM PERMEASE PROTEIN POTI"/>
    <property type="match status" value="1"/>
</dbReference>
<evidence type="ECO:0000256" key="6">
    <source>
        <dbReference type="ARBA" id="ARBA00022989"/>
    </source>
</evidence>
<dbReference type="InterPro" id="IPR035906">
    <property type="entry name" value="MetI-like_sf"/>
</dbReference>
<dbReference type="Gene3D" id="1.10.3720.10">
    <property type="entry name" value="MetI-like"/>
    <property type="match status" value="1"/>
</dbReference>
<keyword evidence="4" id="KW-1003">Cell membrane</keyword>
<sequence>MNRRISLTLGLGVGFFYLPIIVLALFSFNASSLMAFPLSGFTLSWYEDLFGNATFLNGFLTSFLISQPVGILAALIGLCAALALASPRLALRPVFIFLIVLPFLVPKTVLSIAQAMLMNWMGLGRGAGALIAAQTLIAIPFATTIIAATVIRLDKRLEDAARDLGATPWQSFRRIVLPQLKGAIGAAYSIGVILSLADLTISMFLAGRTQPLSLIIASQFRRELKPDLNAMQVVVLMLTALIVIASELYRRNRHKHSVSGPSDHA</sequence>
<dbReference type="RefSeq" id="WP_060717200.1">
    <property type="nucleotide sequence ID" value="NZ_CP055266.1"/>
</dbReference>
<evidence type="ECO:0000256" key="4">
    <source>
        <dbReference type="ARBA" id="ARBA00022475"/>
    </source>
</evidence>
<dbReference type="GeneID" id="60680477"/>
<comment type="caution">
    <text evidence="10">The sequence shown here is derived from an EMBL/GenBank/DDBJ whole genome shotgun (WGS) entry which is preliminary data.</text>
</comment>
<dbReference type="GO" id="GO:0005886">
    <property type="term" value="C:plasma membrane"/>
    <property type="evidence" value="ECO:0007669"/>
    <property type="project" value="UniProtKB-SubCell"/>
</dbReference>
<evidence type="ECO:0000256" key="1">
    <source>
        <dbReference type="ARBA" id="ARBA00004651"/>
    </source>
</evidence>
<keyword evidence="6 8" id="KW-1133">Transmembrane helix</keyword>
<dbReference type="CDD" id="cd06261">
    <property type="entry name" value="TM_PBP2"/>
    <property type="match status" value="1"/>
</dbReference>
<dbReference type="InterPro" id="IPR000515">
    <property type="entry name" value="MetI-like"/>
</dbReference>
<evidence type="ECO:0000256" key="2">
    <source>
        <dbReference type="ARBA" id="ARBA00007069"/>
    </source>
</evidence>
<evidence type="ECO:0000313" key="10">
    <source>
        <dbReference type="EMBL" id="KAA3529919.1"/>
    </source>
</evidence>
<dbReference type="PROSITE" id="PS50928">
    <property type="entry name" value="ABC_TM1"/>
    <property type="match status" value="1"/>
</dbReference>
<feature type="transmembrane region" description="Helical" evidence="8">
    <location>
        <begin position="183"/>
        <end position="205"/>
    </location>
</feature>
<comment type="subcellular location">
    <subcellularLocation>
        <location evidence="1 8">Cell membrane</location>
        <topology evidence="1 8">Multi-pass membrane protein</topology>
    </subcellularLocation>
</comment>
<evidence type="ECO:0000256" key="5">
    <source>
        <dbReference type="ARBA" id="ARBA00022692"/>
    </source>
</evidence>
<gene>
    <name evidence="10" type="ORF">DXT89_03920</name>
</gene>
<dbReference type="Pfam" id="PF00528">
    <property type="entry name" value="BPD_transp_1"/>
    <property type="match status" value="1"/>
</dbReference>
<feature type="transmembrane region" description="Helical" evidence="8">
    <location>
        <begin position="95"/>
        <end position="117"/>
    </location>
</feature>
<dbReference type="InterPro" id="IPR051789">
    <property type="entry name" value="Bact_Polyamine_Transport"/>
</dbReference>
<dbReference type="GO" id="GO:0055085">
    <property type="term" value="P:transmembrane transport"/>
    <property type="evidence" value="ECO:0007669"/>
    <property type="project" value="InterPro"/>
</dbReference>
<dbReference type="OrthoDB" id="9815533at2"/>